<dbReference type="InterPro" id="IPR030836">
    <property type="entry name" value="ABC_peri_PhnD-like"/>
</dbReference>
<dbReference type="RefSeq" id="WP_011128035.1">
    <property type="nucleotide sequence ID" value="NC_005070.1"/>
</dbReference>
<keyword evidence="5" id="KW-1185">Reference proteome</keyword>
<name>Q7U716_PARMW</name>
<evidence type="ECO:0000256" key="2">
    <source>
        <dbReference type="ARBA" id="ARBA00022729"/>
    </source>
</evidence>
<dbReference type="EMBL" id="BX569692">
    <property type="protein sequence ID" value="CAE07685.1"/>
    <property type="molecule type" value="Genomic_DNA"/>
</dbReference>
<dbReference type="STRING" id="84588.SYNW1170"/>
<accession>Q7U716</accession>
<dbReference type="PROSITE" id="PS51257">
    <property type="entry name" value="PROKAR_LIPOPROTEIN"/>
    <property type="match status" value="1"/>
</dbReference>
<feature type="signal peptide" evidence="3">
    <location>
        <begin position="1"/>
        <end position="21"/>
    </location>
</feature>
<keyword evidence="2 3" id="KW-0732">Signal</keyword>
<dbReference type="AlphaFoldDB" id="Q7U716"/>
<evidence type="ECO:0000256" key="1">
    <source>
        <dbReference type="ARBA" id="ARBA00007162"/>
    </source>
</evidence>
<reference evidence="4 5" key="1">
    <citation type="journal article" date="2003" name="Nature">
        <title>The genome of a motile marine Synechococcus.</title>
        <authorList>
            <person name="Palenik B."/>
            <person name="Brahamsha B."/>
            <person name="Larimer F."/>
            <person name="Land M."/>
            <person name="Hauser L."/>
            <person name="Chain P."/>
            <person name="Lamerdin J."/>
            <person name="Regala W."/>
            <person name="Allen E.A."/>
            <person name="McCarren J."/>
            <person name="Paulsen I."/>
            <person name="Dufresne A."/>
            <person name="Partensky F."/>
            <person name="Webb E."/>
            <person name="Waterbury J."/>
        </authorList>
    </citation>
    <scope>NUCLEOTIDE SEQUENCE [LARGE SCALE GENOMIC DNA]</scope>
    <source>
        <strain evidence="4 5">WH8102</strain>
    </source>
</reference>
<gene>
    <name evidence="4" type="ordered locus">SYNW1170</name>
</gene>
<dbReference type="PANTHER" id="PTHR35841:SF1">
    <property type="entry name" value="PHOSPHONATES-BINDING PERIPLASMIC PROTEIN"/>
    <property type="match status" value="1"/>
</dbReference>
<dbReference type="eggNOG" id="COG3221">
    <property type="taxonomic scope" value="Bacteria"/>
</dbReference>
<organism evidence="4 5">
    <name type="scientific">Parasynechococcus marenigrum (strain WH8102)</name>
    <dbReference type="NCBI Taxonomy" id="84588"/>
    <lineage>
        <taxon>Bacteria</taxon>
        <taxon>Bacillati</taxon>
        <taxon>Cyanobacteriota</taxon>
        <taxon>Cyanophyceae</taxon>
        <taxon>Synechococcales</taxon>
        <taxon>Prochlorococcaceae</taxon>
        <taxon>Parasynechococcus</taxon>
        <taxon>Parasynechococcus marenigrum</taxon>
    </lineage>
</organism>
<dbReference type="KEGG" id="syw:SYNW1170"/>
<protein>
    <submittedName>
        <fullName evidence="4">Phosphonate binding protein for ABC transporter</fullName>
    </submittedName>
</protein>
<dbReference type="Gene3D" id="3.40.190.10">
    <property type="entry name" value="Periplasmic binding protein-like II"/>
    <property type="match status" value="2"/>
</dbReference>
<dbReference type="PANTHER" id="PTHR35841">
    <property type="entry name" value="PHOSPHONATES-BINDING PERIPLASMIC PROTEIN"/>
    <property type="match status" value="1"/>
</dbReference>
<dbReference type="Pfam" id="PF12974">
    <property type="entry name" value="Phosphonate-bd"/>
    <property type="match status" value="1"/>
</dbReference>
<dbReference type="InterPro" id="IPR005770">
    <property type="entry name" value="PhnD"/>
</dbReference>
<sequence>MPGREQPAVKVAGLITGVALAATMSSCSSAPPSADQVLRIGAIPDQNPEKLNRLYGSLSDELSDSLNVAVRYVPVSNYAAAVSAFRSGSLDLVWFGGLTGVQARLQTPGAMVLAQRDIDAKFTSVFIANGASGLRPITSADQLVQLKGRRLAFGSESSTSGRLMPQYFLGESGVTMADLAGGAPGFSGSHDATIAVVESGAYEVGALNEQVWRSNVDEGRVDTDKVAVIWRTAPYVDYHWVARPDLDARFGKGFTDRVQSSLLSLTPATERGALVLELFGAKRFIPAQNEAYAKIEAVGRQLGKIR</sequence>
<comment type="similarity">
    <text evidence="1">Belongs to the phosphate/phosphite/phosphonate binding protein family.</text>
</comment>
<dbReference type="NCBIfam" id="TIGR01098">
    <property type="entry name" value="3A0109s03R"/>
    <property type="match status" value="1"/>
</dbReference>
<dbReference type="GO" id="GO:0055085">
    <property type="term" value="P:transmembrane transport"/>
    <property type="evidence" value="ECO:0007669"/>
    <property type="project" value="InterPro"/>
</dbReference>
<feature type="chain" id="PRO_5004295203" evidence="3">
    <location>
        <begin position="22"/>
        <end position="306"/>
    </location>
</feature>
<evidence type="ECO:0000256" key="3">
    <source>
        <dbReference type="SAM" id="SignalP"/>
    </source>
</evidence>
<proteinExistence type="inferred from homology"/>
<dbReference type="Proteomes" id="UP000001422">
    <property type="component" value="Chromosome"/>
</dbReference>
<evidence type="ECO:0000313" key="5">
    <source>
        <dbReference type="Proteomes" id="UP000001422"/>
    </source>
</evidence>
<dbReference type="NCBIfam" id="TIGR04553">
    <property type="entry name" value="ABC_peri_selen"/>
    <property type="match status" value="1"/>
</dbReference>
<dbReference type="GO" id="GO:0043190">
    <property type="term" value="C:ATP-binding cassette (ABC) transporter complex"/>
    <property type="evidence" value="ECO:0007669"/>
    <property type="project" value="InterPro"/>
</dbReference>
<dbReference type="HOGENOM" id="CLU_051472_6_2_3"/>
<evidence type="ECO:0000313" key="4">
    <source>
        <dbReference type="EMBL" id="CAE07685.1"/>
    </source>
</evidence>
<dbReference type="SUPFAM" id="SSF53850">
    <property type="entry name" value="Periplasmic binding protein-like II"/>
    <property type="match status" value="1"/>
</dbReference>